<feature type="non-terminal residue" evidence="1">
    <location>
        <position position="148"/>
    </location>
</feature>
<gene>
    <name evidence="1" type="ORF">GSLYS_00009988001</name>
</gene>
<protein>
    <submittedName>
        <fullName evidence="1">Uncharacterized protein</fullName>
    </submittedName>
</protein>
<accession>A0AAV2HPQ1</accession>
<organism evidence="1 2">
    <name type="scientific">Lymnaea stagnalis</name>
    <name type="common">Great pond snail</name>
    <name type="synonym">Helix stagnalis</name>
    <dbReference type="NCBI Taxonomy" id="6523"/>
    <lineage>
        <taxon>Eukaryota</taxon>
        <taxon>Metazoa</taxon>
        <taxon>Spiralia</taxon>
        <taxon>Lophotrochozoa</taxon>
        <taxon>Mollusca</taxon>
        <taxon>Gastropoda</taxon>
        <taxon>Heterobranchia</taxon>
        <taxon>Euthyneura</taxon>
        <taxon>Panpulmonata</taxon>
        <taxon>Hygrophila</taxon>
        <taxon>Lymnaeoidea</taxon>
        <taxon>Lymnaeidae</taxon>
        <taxon>Lymnaea</taxon>
    </lineage>
</organism>
<reference evidence="1 2" key="1">
    <citation type="submission" date="2024-04" db="EMBL/GenBank/DDBJ databases">
        <authorList>
            <consortium name="Genoscope - CEA"/>
            <person name="William W."/>
        </authorList>
    </citation>
    <scope>NUCLEOTIDE SEQUENCE [LARGE SCALE GENOMIC DNA]</scope>
</reference>
<dbReference type="AlphaFoldDB" id="A0AAV2HPQ1"/>
<sequence length="148" mass="16742">MINLFKNSQDNKIKCLSYLESLQITSKDSSHVAQGAETYDFNMFEISASDVLRDSLATEGSIVVLAYTQPSNSSQMQESAEKIADIISSVIIKCSDVVFLLVEISEPGEESNMKDLVKARLEYLTKGLYAATYQLYQRNWHYECLDFK</sequence>
<evidence type="ECO:0000313" key="2">
    <source>
        <dbReference type="Proteomes" id="UP001497497"/>
    </source>
</evidence>
<name>A0AAV2HPQ1_LYMST</name>
<evidence type="ECO:0000313" key="1">
    <source>
        <dbReference type="EMBL" id="CAL1536075.1"/>
    </source>
</evidence>
<keyword evidence="2" id="KW-1185">Reference proteome</keyword>
<dbReference type="Proteomes" id="UP001497497">
    <property type="component" value="Unassembled WGS sequence"/>
</dbReference>
<comment type="caution">
    <text evidence="1">The sequence shown here is derived from an EMBL/GenBank/DDBJ whole genome shotgun (WGS) entry which is preliminary data.</text>
</comment>
<proteinExistence type="predicted"/>
<dbReference type="EMBL" id="CAXITT010000220">
    <property type="protein sequence ID" value="CAL1536075.1"/>
    <property type="molecule type" value="Genomic_DNA"/>
</dbReference>